<dbReference type="EMBL" id="JACEEZ010024785">
    <property type="protein sequence ID" value="KAG0708263.1"/>
    <property type="molecule type" value="Genomic_DNA"/>
</dbReference>
<dbReference type="OrthoDB" id="6286094at2759"/>
<evidence type="ECO:0000313" key="2">
    <source>
        <dbReference type="Proteomes" id="UP000770661"/>
    </source>
</evidence>
<comment type="caution">
    <text evidence="1">The sequence shown here is derived from an EMBL/GenBank/DDBJ whole genome shotgun (WGS) entry which is preliminary data.</text>
</comment>
<dbReference type="AlphaFoldDB" id="A0A8J5CE03"/>
<gene>
    <name evidence="1" type="ORF">GWK47_024047</name>
</gene>
<reference evidence="1" key="1">
    <citation type="submission" date="2020-07" db="EMBL/GenBank/DDBJ databases">
        <title>The High-quality genome of the commercially important snow crab, Chionoecetes opilio.</title>
        <authorList>
            <person name="Jeong J.-H."/>
            <person name="Ryu S."/>
        </authorList>
    </citation>
    <scope>NUCLEOTIDE SEQUENCE</scope>
    <source>
        <strain evidence="1">MADBK_172401_WGS</strain>
        <tissue evidence="1">Digestive gland</tissue>
    </source>
</reference>
<keyword evidence="2" id="KW-1185">Reference proteome</keyword>
<protein>
    <submittedName>
        <fullName evidence="1">Uncharacterized protein</fullName>
    </submittedName>
</protein>
<proteinExistence type="predicted"/>
<sequence length="154" mass="16770">MPINGENYTGAEGCSVAEAVYRYNVMPRGSYDHPPLPTRYFRYEVRLSRHRRCEAAKSVSDTITAIASGDRGVITPTPAGAADSRILEGTVTRPVSPQNVVVDGRPRQVRDSAVVTSTIAPPPGGTFRRQSSRMCRVNTDALLIQCRAPARLRG</sequence>
<dbReference type="Proteomes" id="UP000770661">
    <property type="component" value="Unassembled WGS sequence"/>
</dbReference>
<accession>A0A8J5CE03</accession>
<organism evidence="1 2">
    <name type="scientific">Chionoecetes opilio</name>
    <name type="common">Atlantic snow crab</name>
    <name type="synonym">Cancer opilio</name>
    <dbReference type="NCBI Taxonomy" id="41210"/>
    <lineage>
        <taxon>Eukaryota</taxon>
        <taxon>Metazoa</taxon>
        <taxon>Ecdysozoa</taxon>
        <taxon>Arthropoda</taxon>
        <taxon>Crustacea</taxon>
        <taxon>Multicrustacea</taxon>
        <taxon>Malacostraca</taxon>
        <taxon>Eumalacostraca</taxon>
        <taxon>Eucarida</taxon>
        <taxon>Decapoda</taxon>
        <taxon>Pleocyemata</taxon>
        <taxon>Brachyura</taxon>
        <taxon>Eubrachyura</taxon>
        <taxon>Majoidea</taxon>
        <taxon>Majidae</taxon>
        <taxon>Chionoecetes</taxon>
    </lineage>
</organism>
<evidence type="ECO:0000313" key="1">
    <source>
        <dbReference type="EMBL" id="KAG0708263.1"/>
    </source>
</evidence>
<name>A0A8J5CE03_CHIOP</name>